<keyword evidence="1" id="KW-0472">Membrane</keyword>
<evidence type="ECO:0000313" key="5">
    <source>
        <dbReference type="Proteomes" id="UP000199339"/>
    </source>
</evidence>
<evidence type="ECO:0000259" key="3">
    <source>
        <dbReference type="Pfam" id="PF13439"/>
    </source>
</evidence>
<dbReference type="RefSeq" id="WP_092000660.1">
    <property type="nucleotide sequence ID" value="NZ_FOUR01000002.1"/>
</dbReference>
<dbReference type="Pfam" id="PF00534">
    <property type="entry name" value="Glycos_transf_1"/>
    <property type="match status" value="1"/>
</dbReference>
<dbReference type="Proteomes" id="UP000199339">
    <property type="component" value="Unassembled WGS sequence"/>
</dbReference>
<dbReference type="OrthoDB" id="9768937at2"/>
<dbReference type="GO" id="GO:1901135">
    <property type="term" value="P:carbohydrate derivative metabolic process"/>
    <property type="evidence" value="ECO:0007669"/>
    <property type="project" value="UniProtKB-ARBA"/>
</dbReference>
<protein>
    <submittedName>
        <fullName evidence="4">Glycosyltransferase involved in cell wall bisynthesis</fullName>
    </submittedName>
</protein>
<keyword evidence="5" id="KW-1185">Reference proteome</keyword>
<evidence type="ECO:0000259" key="2">
    <source>
        <dbReference type="Pfam" id="PF00534"/>
    </source>
</evidence>
<sequence length="363" mass="40037">MRILHFISSPAAGGAETYVRDLSILMRRKGHDVHIVFLQTAAESGRDPEFEKDFLSSLASASISYSFIGKEARRKPWLGGLRLRRFVRAFNADVVHCHLYYALLFSFFVFGVPVIYTHHNIRLGLPRIFYKIFDIKVSAYVAICAACKELLGSRRRSVLQINNAVSKSRILLKQKKSTNTNSEVTCVFVGSLCAQKNLTMMLRAFGLAHSSNVRLLVVGEGPDRGLLKELASSLGIDHRVEFLGNRSNINEILAESEIFLMSSAWEGLPIALIEATLAGLPVIVTNVGGCAEVVHQCANGFVVDSLEAGDYASALSKMVGDAELRASFSRNGLAFASVYEIERSVGRHLELYEEVISDGFSRV</sequence>
<keyword evidence="1" id="KW-1133">Transmembrane helix</keyword>
<name>A0A1I4U0U9_9GAMM</name>
<dbReference type="AlphaFoldDB" id="A0A1I4U0U9"/>
<dbReference type="EMBL" id="FOUR01000002">
    <property type="protein sequence ID" value="SFM82636.1"/>
    <property type="molecule type" value="Genomic_DNA"/>
</dbReference>
<dbReference type="InterPro" id="IPR028098">
    <property type="entry name" value="Glyco_trans_4-like_N"/>
</dbReference>
<feature type="domain" description="Glycosyltransferase subfamily 4-like N-terminal" evidence="3">
    <location>
        <begin position="13"/>
        <end position="153"/>
    </location>
</feature>
<organism evidence="4 5">
    <name type="scientific">Marinobacter pelagius</name>
    <dbReference type="NCBI Taxonomy" id="379482"/>
    <lineage>
        <taxon>Bacteria</taxon>
        <taxon>Pseudomonadati</taxon>
        <taxon>Pseudomonadota</taxon>
        <taxon>Gammaproteobacteria</taxon>
        <taxon>Pseudomonadales</taxon>
        <taxon>Marinobacteraceae</taxon>
        <taxon>Marinobacter</taxon>
    </lineage>
</organism>
<feature type="transmembrane region" description="Helical" evidence="1">
    <location>
        <begin position="98"/>
        <end position="116"/>
    </location>
</feature>
<evidence type="ECO:0000313" key="4">
    <source>
        <dbReference type="EMBL" id="SFM82636.1"/>
    </source>
</evidence>
<keyword evidence="4" id="KW-0808">Transferase</keyword>
<proteinExistence type="predicted"/>
<accession>A0A1I4U0U9</accession>
<dbReference type="InterPro" id="IPR001296">
    <property type="entry name" value="Glyco_trans_1"/>
</dbReference>
<gene>
    <name evidence="4" type="ORF">SAMN04487961_1390</name>
</gene>
<dbReference type="Pfam" id="PF13439">
    <property type="entry name" value="Glyco_transf_4"/>
    <property type="match status" value="1"/>
</dbReference>
<dbReference type="PANTHER" id="PTHR12526">
    <property type="entry name" value="GLYCOSYLTRANSFERASE"/>
    <property type="match status" value="1"/>
</dbReference>
<dbReference type="GO" id="GO:0016757">
    <property type="term" value="F:glycosyltransferase activity"/>
    <property type="evidence" value="ECO:0007669"/>
    <property type="project" value="InterPro"/>
</dbReference>
<keyword evidence="1" id="KW-0812">Transmembrane</keyword>
<dbReference type="SUPFAM" id="SSF53756">
    <property type="entry name" value="UDP-Glycosyltransferase/glycogen phosphorylase"/>
    <property type="match status" value="1"/>
</dbReference>
<feature type="domain" description="Glycosyl transferase family 1" evidence="2">
    <location>
        <begin position="175"/>
        <end position="332"/>
    </location>
</feature>
<dbReference type="CDD" id="cd03811">
    <property type="entry name" value="GT4_GT28_WabH-like"/>
    <property type="match status" value="1"/>
</dbReference>
<dbReference type="Gene3D" id="3.40.50.2000">
    <property type="entry name" value="Glycogen Phosphorylase B"/>
    <property type="match status" value="2"/>
</dbReference>
<reference evidence="5" key="1">
    <citation type="submission" date="2016-10" db="EMBL/GenBank/DDBJ databases">
        <authorList>
            <person name="Varghese N."/>
            <person name="Submissions S."/>
        </authorList>
    </citation>
    <scope>NUCLEOTIDE SEQUENCE [LARGE SCALE GENOMIC DNA]</scope>
    <source>
        <strain evidence="5">CGMCC 1.6775</strain>
    </source>
</reference>
<evidence type="ECO:0000256" key="1">
    <source>
        <dbReference type="SAM" id="Phobius"/>
    </source>
</evidence>